<organism evidence="2 3">
    <name type="scientific">Myriangium duriaei CBS 260.36</name>
    <dbReference type="NCBI Taxonomy" id="1168546"/>
    <lineage>
        <taxon>Eukaryota</taxon>
        <taxon>Fungi</taxon>
        <taxon>Dikarya</taxon>
        <taxon>Ascomycota</taxon>
        <taxon>Pezizomycotina</taxon>
        <taxon>Dothideomycetes</taxon>
        <taxon>Dothideomycetidae</taxon>
        <taxon>Myriangiales</taxon>
        <taxon>Myriangiaceae</taxon>
        <taxon>Myriangium</taxon>
    </lineage>
</organism>
<feature type="transmembrane region" description="Helical" evidence="1">
    <location>
        <begin position="267"/>
        <end position="287"/>
    </location>
</feature>
<dbReference type="PANTHER" id="PTHR35184:SF1">
    <property type="entry name" value="INTEGRAL MEMBRANE PROTEIN"/>
    <property type="match status" value="1"/>
</dbReference>
<dbReference type="Pfam" id="PF11309">
    <property type="entry name" value="DUF3112"/>
    <property type="match status" value="1"/>
</dbReference>
<feature type="transmembrane region" description="Helical" evidence="1">
    <location>
        <begin position="27"/>
        <end position="49"/>
    </location>
</feature>
<evidence type="ECO:0000313" key="2">
    <source>
        <dbReference type="EMBL" id="KAF2152577.1"/>
    </source>
</evidence>
<accession>A0A9P4MGV5</accession>
<name>A0A9P4MGV5_9PEZI</name>
<keyword evidence="1" id="KW-1133">Transmembrane helix</keyword>
<evidence type="ECO:0000256" key="1">
    <source>
        <dbReference type="SAM" id="Phobius"/>
    </source>
</evidence>
<dbReference type="OrthoDB" id="3357002at2759"/>
<keyword evidence="1" id="KW-0812">Transmembrane</keyword>
<keyword evidence="3" id="KW-1185">Reference proteome</keyword>
<gene>
    <name evidence="2" type="ORF">K461DRAFT_286447</name>
</gene>
<protein>
    <submittedName>
        <fullName evidence="2">Uncharacterized protein</fullName>
    </submittedName>
</protein>
<feature type="transmembrane region" description="Helical" evidence="1">
    <location>
        <begin position="87"/>
        <end position="112"/>
    </location>
</feature>
<sequence length="304" mass="34108">MVLEARGGPYRQTNQSGGELPSKIPDIPLSIVLLVVFMVAGGSHMFLLIRNKKRGHKFLVNGMVFGLCNVRIFTFCLRTAWALHPTSIRLGIASTIFVYAGTILLWMANLLFAQRLVRAQHPRFGWSKPVTLVFPILCAIIVLTLLMLIVTVIQQFYTESTNTHRIDRDFQLYAQTCYAIMAFLPIPIVLISTAAGSLPSVIASRQHTPVDKFGKGRITHKINLILFSAVFLALGAGFRCGTTWKQPVPSHTPTGELVAQPWYYTKAAFYSFNFGIELIVVFAWLIFRIDQMFHIPDGAYEDEV</sequence>
<dbReference type="EMBL" id="ML996086">
    <property type="protein sequence ID" value="KAF2152577.1"/>
    <property type="molecule type" value="Genomic_DNA"/>
</dbReference>
<dbReference type="AlphaFoldDB" id="A0A9P4MGV5"/>
<feature type="transmembrane region" description="Helical" evidence="1">
    <location>
        <begin position="132"/>
        <end position="158"/>
    </location>
</feature>
<feature type="transmembrane region" description="Helical" evidence="1">
    <location>
        <begin position="58"/>
        <end position="81"/>
    </location>
</feature>
<dbReference type="InterPro" id="IPR021460">
    <property type="entry name" value="DUF3112"/>
</dbReference>
<feature type="transmembrane region" description="Helical" evidence="1">
    <location>
        <begin position="178"/>
        <end position="203"/>
    </location>
</feature>
<proteinExistence type="predicted"/>
<dbReference type="PANTHER" id="PTHR35184">
    <property type="entry name" value="YALI0C10208P"/>
    <property type="match status" value="1"/>
</dbReference>
<keyword evidence="1" id="KW-0472">Membrane</keyword>
<feature type="transmembrane region" description="Helical" evidence="1">
    <location>
        <begin position="224"/>
        <end position="244"/>
    </location>
</feature>
<reference evidence="2" key="1">
    <citation type="journal article" date="2020" name="Stud. Mycol.">
        <title>101 Dothideomycetes genomes: a test case for predicting lifestyles and emergence of pathogens.</title>
        <authorList>
            <person name="Haridas S."/>
            <person name="Albert R."/>
            <person name="Binder M."/>
            <person name="Bloem J."/>
            <person name="Labutti K."/>
            <person name="Salamov A."/>
            <person name="Andreopoulos B."/>
            <person name="Baker S."/>
            <person name="Barry K."/>
            <person name="Bills G."/>
            <person name="Bluhm B."/>
            <person name="Cannon C."/>
            <person name="Castanera R."/>
            <person name="Culley D."/>
            <person name="Daum C."/>
            <person name="Ezra D."/>
            <person name="Gonzalez J."/>
            <person name="Henrissat B."/>
            <person name="Kuo A."/>
            <person name="Liang C."/>
            <person name="Lipzen A."/>
            <person name="Lutzoni F."/>
            <person name="Magnuson J."/>
            <person name="Mondo S."/>
            <person name="Nolan M."/>
            <person name="Ohm R."/>
            <person name="Pangilinan J."/>
            <person name="Park H.-J."/>
            <person name="Ramirez L."/>
            <person name="Alfaro M."/>
            <person name="Sun H."/>
            <person name="Tritt A."/>
            <person name="Yoshinaga Y."/>
            <person name="Zwiers L.-H."/>
            <person name="Turgeon B."/>
            <person name="Goodwin S."/>
            <person name="Spatafora J."/>
            <person name="Crous P."/>
            <person name="Grigoriev I."/>
        </authorList>
    </citation>
    <scope>NUCLEOTIDE SEQUENCE</scope>
    <source>
        <strain evidence="2">CBS 260.36</strain>
    </source>
</reference>
<evidence type="ECO:0000313" key="3">
    <source>
        <dbReference type="Proteomes" id="UP000799439"/>
    </source>
</evidence>
<dbReference type="Proteomes" id="UP000799439">
    <property type="component" value="Unassembled WGS sequence"/>
</dbReference>
<comment type="caution">
    <text evidence="2">The sequence shown here is derived from an EMBL/GenBank/DDBJ whole genome shotgun (WGS) entry which is preliminary data.</text>
</comment>